<accession>A0ABD2CUU2</accession>
<reference evidence="3 4" key="1">
    <citation type="journal article" date="2024" name="Ann. Entomol. Soc. Am.">
        <title>Genomic analyses of the southern and eastern yellowjacket wasps (Hymenoptera: Vespidae) reveal evolutionary signatures of social life.</title>
        <authorList>
            <person name="Catto M.A."/>
            <person name="Caine P.B."/>
            <person name="Orr S.E."/>
            <person name="Hunt B.G."/>
            <person name="Goodisman M.A.D."/>
        </authorList>
    </citation>
    <scope>NUCLEOTIDE SEQUENCE [LARGE SCALE GENOMIC DNA]</scope>
    <source>
        <strain evidence="3">232</strain>
        <tissue evidence="3">Head and thorax</tissue>
    </source>
</reference>
<feature type="domain" description="Cationic amino acid transporter C-terminal" evidence="2">
    <location>
        <begin position="60"/>
        <end position="98"/>
    </location>
</feature>
<proteinExistence type="predicted"/>
<evidence type="ECO:0000259" key="2">
    <source>
        <dbReference type="Pfam" id="PF13906"/>
    </source>
</evidence>
<dbReference type="EMBL" id="JAYRBN010000030">
    <property type="protein sequence ID" value="KAL2748865.1"/>
    <property type="molecule type" value="Genomic_DNA"/>
</dbReference>
<protein>
    <submittedName>
        <fullName evidence="3">Cationic amino acid transporter 3</fullName>
    </submittedName>
</protein>
<feature type="transmembrane region" description="Helical" evidence="1">
    <location>
        <begin position="28"/>
        <end position="51"/>
    </location>
</feature>
<keyword evidence="1" id="KW-0472">Membrane</keyword>
<name>A0ABD2CUU2_VESMC</name>
<keyword evidence="1" id="KW-1133">Transmembrane helix</keyword>
<organism evidence="3 4">
    <name type="scientific">Vespula maculifrons</name>
    <name type="common">Eastern yellow jacket</name>
    <name type="synonym">Wasp</name>
    <dbReference type="NCBI Taxonomy" id="7453"/>
    <lineage>
        <taxon>Eukaryota</taxon>
        <taxon>Metazoa</taxon>
        <taxon>Ecdysozoa</taxon>
        <taxon>Arthropoda</taxon>
        <taxon>Hexapoda</taxon>
        <taxon>Insecta</taxon>
        <taxon>Pterygota</taxon>
        <taxon>Neoptera</taxon>
        <taxon>Endopterygota</taxon>
        <taxon>Hymenoptera</taxon>
        <taxon>Apocrita</taxon>
        <taxon>Aculeata</taxon>
        <taxon>Vespoidea</taxon>
        <taxon>Vespidae</taxon>
        <taxon>Vespinae</taxon>
        <taxon>Vespula</taxon>
    </lineage>
</organism>
<dbReference type="PANTHER" id="PTHR43243">
    <property type="entry name" value="INNER MEMBRANE TRANSPORTER YGJI-RELATED"/>
    <property type="match status" value="1"/>
</dbReference>
<dbReference type="PANTHER" id="PTHR43243:SF105">
    <property type="entry name" value="CATIONIC AMINO ACID TRANSPORTER C-TERMINAL DOMAIN-CONTAINING PROTEIN"/>
    <property type="match status" value="1"/>
</dbReference>
<keyword evidence="4" id="KW-1185">Reference proteome</keyword>
<evidence type="ECO:0000256" key="1">
    <source>
        <dbReference type="SAM" id="Phobius"/>
    </source>
</evidence>
<evidence type="ECO:0000313" key="4">
    <source>
        <dbReference type="Proteomes" id="UP001607303"/>
    </source>
</evidence>
<dbReference type="InterPro" id="IPR029485">
    <property type="entry name" value="CAT_C"/>
</dbReference>
<dbReference type="AlphaFoldDB" id="A0ABD2CUU2"/>
<evidence type="ECO:0000313" key="3">
    <source>
        <dbReference type="EMBL" id="KAL2748865.1"/>
    </source>
</evidence>
<dbReference type="Pfam" id="PF13906">
    <property type="entry name" value="AA_permease_C"/>
    <property type="match status" value="1"/>
</dbReference>
<dbReference type="Proteomes" id="UP001607303">
    <property type="component" value="Unassembled WGS sequence"/>
</dbReference>
<keyword evidence="1" id="KW-0812">Transmembrane</keyword>
<gene>
    <name evidence="3" type="ORF">V1477_002985</name>
</gene>
<comment type="caution">
    <text evidence="3">The sequence shown here is derived from an EMBL/GenBank/DDBJ whole genome shotgun (WGS) entry which is preliminary data.</text>
</comment>
<sequence length="107" mass="12209">MMLVTVVLCIFITAMISKFSKEIVSGKALYVVPIIILVTALISTLIFIYLQPSSDKKLAFSVPLVPFLPAISILINIYLMMMLDMMTWIRFLIWMIIGKYNDITMNL</sequence>